<feature type="active site" description="Proton acceptor" evidence="8">
    <location>
        <position position="60"/>
    </location>
</feature>
<evidence type="ECO:0000256" key="1">
    <source>
        <dbReference type="ARBA" id="ARBA00004733"/>
    </source>
</evidence>
<dbReference type="PROSITE" id="PS00167">
    <property type="entry name" value="TRP_SYNTHASE_ALPHA"/>
    <property type="match status" value="1"/>
</dbReference>
<evidence type="ECO:0000256" key="9">
    <source>
        <dbReference type="RuleBase" id="RU003662"/>
    </source>
</evidence>
<comment type="similarity">
    <text evidence="8 9">Belongs to the TrpA family.</text>
</comment>
<comment type="pathway">
    <text evidence="1 8">Amino-acid biosynthesis; L-tryptophan biosynthesis; L-tryptophan from chorismate: step 5/5.</text>
</comment>
<keyword evidence="6 8" id="KW-0456">Lyase</keyword>
<dbReference type="InterPro" id="IPR013785">
    <property type="entry name" value="Aldolase_TIM"/>
</dbReference>
<feature type="active site" description="Proton acceptor" evidence="8">
    <location>
        <position position="49"/>
    </location>
</feature>
<reference evidence="10 11" key="1">
    <citation type="submission" date="2016-05" db="EMBL/GenBank/DDBJ databases">
        <authorList>
            <person name="Prochazka B."/>
            <person name="Indra A."/>
            <person name="Hasenberger P."/>
            <person name="Blaschitz M."/>
            <person name="Wagner L."/>
            <person name="Wewalka G."/>
            <person name="Sorschag S."/>
            <person name="Schmid D."/>
            <person name="Ruppitsch W."/>
        </authorList>
    </citation>
    <scope>NUCLEOTIDE SEQUENCE [LARGE SCALE GENOMIC DNA]</scope>
    <source>
        <strain evidence="10 11">974010_12</strain>
    </source>
</reference>
<dbReference type="Gene3D" id="3.20.20.70">
    <property type="entry name" value="Aldolase class I"/>
    <property type="match status" value="1"/>
</dbReference>
<evidence type="ECO:0000256" key="5">
    <source>
        <dbReference type="ARBA" id="ARBA00023141"/>
    </source>
</evidence>
<keyword evidence="11" id="KW-1185">Reference proteome</keyword>
<comment type="function">
    <text evidence="8">The alpha subunit is responsible for the aldol cleavage of indoleglycerol phosphate to indole and glyceraldehyde 3-phosphate.</text>
</comment>
<keyword evidence="4 8" id="KW-0822">Tryptophan biosynthesis</keyword>
<dbReference type="PANTHER" id="PTHR43406:SF1">
    <property type="entry name" value="TRYPTOPHAN SYNTHASE ALPHA CHAIN, CHLOROPLASTIC"/>
    <property type="match status" value="1"/>
</dbReference>
<gene>
    <name evidence="8" type="primary">trpA</name>
    <name evidence="10" type="ORF">A8135_10740</name>
</gene>
<name>A0ABX2XW01_9GAMM</name>
<evidence type="ECO:0000313" key="11">
    <source>
        <dbReference type="Proteomes" id="UP000093336"/>
    </source>
</evidence>
<comment type="subunit">
    <text evidence="2 8">Tetramer of two alpha and two beta chains.</text>
</comment>
<dbReference type="InterPro" id="IPR002028">
    <property type="entry name" value="Trp_synthase_suA"/>
</dbReference>
<protein>
    <recommendedName>
        <fullName evidence="8">Tryptophan synthase alpha chain</fullName>
        <ecNumber evidence="8">4.2.1.20</ecNumber>
    </recommendedName>
</protein>
<evidence type="ECO:0000313" key="10">
    <source>
        <dbReference type="EMBL" id="OCH98770.1"/>
    </source>
</evidence>
<evidence type="ECO:0000256" key="8">
    <source>
        <dbReference type="HAMAP-Rule" id="MF_00131"/>
    </source>
</evidence>
<dbReference type="NCBIfam" id="TIGR00262">
    <property type="entry name" value="trpA"/>
    <property type="match status" value="1"/>
</dbReference>
<evidence type="ECO:0000256" key="4">
    <source>
        <dbReference type="ARBA" id="ARBA00022822"/>
    </source>
</evidence>
<dbReference type="EC" id="4.2.1.20" evidence="8"/>
<dbReference type="CDD" id="cd04724">
    <property type="entry name" value="Tryptophan_synthase_alpha"/>
    <property type="match status" value="1"/>
</dbReference>
<dbReference type="EMBL" id="LYOZ01000006">
    <property type="protein sequence ID" value="OCH98770.1"/>
    <property type="molecule type" value="Genomic_DNA"/>
</dbReference>
<sequence>MNRIDKVLVQLRASGKKMLSPYITAGDPKLDITVSLMHELVAAGANILEIGIPFSDPMAEGPVIQAAMERALVQGVSCDDVFFLIEQFRQKDQDTPIVLMGYVNPIEQYGYERFARKAKETGVDGTIMVDLPPEESELIASLWQKNDLYSIYLCSPTTSDERMELINTYGKGYLYYVSLKGVTGSDDFDLEQVRERYQQRKVQTDLPLMVGFGIKTPAMAAKVAEFADGVIVGAALINTIYEAFKADHNACAAGASLITEMRQMIDKHE</sequence>
<dbReference type="InterPro" id="IPR011060">
    <property type="entry name" value="RibuloseP-bd_barrel"/>
</dbReference>
<dbReference type="RefSeq" id="WP_065620542.1">
    <property type="nucleotide sequence ID" value="NZ_CAAAJF010000004.1"/>
</dbReference>
<dbReference type="SUPFAM" id="SSF51366">
    <property type="entry name" value="Ribulose-phoshate binding barrel"/>
    <property type="match status" value="1"/>
</dbReference>
<keyword evidence="5 8" id="KW-0057">Aromatic amino acid biosynthesis</keyword>
<dbReference type="InterPro" id="IPR018204">
    <property type="entry name" value="Trp_synthase_alpha_AS"/>
</dbReference>
<dbReference type="Proteomes" id="UP000093336">
    <property type="component" value="Unassembled WGS sequence"/>
</dbReference>
<evidence type="ECO:0000256" key="6">
    <source>
        <dbReference type="ARBA" id="ARBA00023239"/>
    </source>
</evidence>
<dbReference type="HAMAP" id="MF_00131">
    <property type="entry name" value="Trp_synth_alpha"/>
    <property type="match status" value="1"/>
</dbReference>
<dbReference type="Pfam" id="PF00290">
    <property type="entry name" value="Trp_syntA"/>
    <property type="match status" value="1"/>
</dbReference>
<accession>A0ABX2XW01</accession>
<organism evidence="10 11">
    <name type="scientific">Legionella jamestowniensis</name>
    <dbReference type="NCBI Taxonomy" id="455"/>
    <lineage>
        <taxon>Bacteria</taxon>
        <taxon>Pseudomonadati</taxon>
        <taxon>Pseudomonadota</taxon>
        <taxon>Gammaproteobacteria</taxon>
        <taxon>Legionellales</taxon>
        <taxon>Legionellaceae</taxon>
        <taxon>Legionella</taxon>
    </lineage>
</organism>
<evidence type="ECO:0000256" key="7">
    <source>
        <dbReference type="ARBA" id="ARBA00049047"/>
    </source>
</evidence>
<dbReference type="PANTHER" id="PTHR43406">
    <property type="entry name" value="TRYPTOPHAN SYNTHASE, ALPHA CHAIN"/>
    <property type="match status" value="1"/>
</dbReference>
<comment type="catalytic activity">
    <reaction evidence="7 8">
        <text>(1S,2R)-1-C-(indol-3-yl)glycerol 3-phosphate + L-serine = D-glyceraldehyde 3-phosphate + L-tryptophan + H2O</text>
        <dbReference type="Rhea" id="RHEA:10532"/>
        <dbReference type="ChEBI" id="CHEBI:15377"/>
        <dbReference type="ChEBI" id="CHEBI:33384"/>
        <dbReference type="ChEBI" id="CHEBI:57912"/>
        <dbReference type="ChEBI" id="CHEBI:58866"/>
        <dbReference type="ChEBI" id="CHEBI:59776"/>
        <dbReference type="EC" id="4.2.1.20"/>
    </reaction>
</comment>
<comment type="caution">
    <text evidence="10">The sequence shown here is derived from an EMBL/GenBank/DDBJ whole genome shotgun (WGS) entry which is preliminary data.</text>
</comment>
<keyword evidence="3 8" id="KW-0028">Amino-acid biosynthesis</keyword>
<evidence type="ECO:0000256" key="3">
    <source>
        <dbReference type="ARBA" id="ARBA00022605"/>
    </source>
</evidence>
<evidence type="ECO:0000256" key="2">
    <source>
        <dbReference type="ARBA" id="ARBA00011270"/>
    </source>
</evidence>
<proteinExistence type="inferred from homology"/>